<gene>
    <name evidence="2" type="ORF">FHS68_001458</name>
</gene>
<sequence length="910" mass="101485">MKSQFKKFIWRAMAAGFLVTVSGSCKREIIEELSELTPRGEVNGVVILPAGTSWAADELGIVSIDAKENVRNSAFRLSQFDLSGYNTIYAVHPDGKLAMAASMVGGQTQVEMSATSTAVTLLMISPVAMMLTDSARVKLIDFYKIQPEFPALVKSIEELVKKRTDISDESNSELFRLINQIHRTPVKIGNRETGTTDFLQNEERIDLSLEQPRAIKVTNLGSALYYQVEIYDQQKGENVASFTLPAATLGNTSVVDAAVYFAEDPDRMEACYEDAKRRIRGGLAENKLCDGPGQFFSLKMPEPNFYVFKQNGDYTVKISNGFRLDGRSEIDELALEENSEDLVIQLISVLVKASVVKNTYDKIGPKCKKALGKELKSFFKIEAKSMKDNPSYSNDQLSFKLVQFTNNTLKGLNDCVLEAGIVSYGGYTTGLLKTFFKLVDVASKIGSVWNIMIKLNSIASDKPYYEFCIRVDPKNVLYCTDSPNTADTYYGGKSFGDPNIITFDGKSYGFNGVGEFMAAKSLTDNFEIQVRQEELVDRNNSGSVSWNTGLAIHTGADKLCFYPGKYYVNQDVYRYPSILDVPLQNGGSIQGDQQTIVISTGNGDLIKVFNHGDAFDYSIIPDAKRKAKMTGIFGNYDNRQDNDLQIRNGAQISGSYNTLYPEFADSYRIPQNQSLFVYDAGKNTESYTDRKFPRSALEISNVQRARAEQACKSAGVVAPFLEGCINDVVATGDNKYADRSKDLQDERVLKAFNINLGNPDRSLYNWSENVGFVEDYALLEGGYGSSKLLTKNNVPITSGFEMTLHMSATKEQYLNSIIISPIESKLPIFYRIADTSFPSVDLFDNRKHKIDFIFVPVLNGIKNEYRMTIVIDGKIVLNETAVYTDLLTVDRLVIENEGKAKIYNWAYKSR</sequence>
<name>A0ABX0UHB2_9BACT</name>
<keyword evidence="3" id="KW-1185">Reference proteome</keyword>
<dbReference type="PROSITE" id="PS51233">
    <property type="entry name" value="VWFD"/>
    <property type="match status" value="1"/>
</dbReference>
<proteinExistence type="predicted"/>
<evidence type="ECO:0000313" key="2">
    <source>
        <dbReference type="EMBL" id="NIJ52302.1"/>
    </source>
</evidence>
<dbReference type="InterPro" id="IPR001846">
    <property type="entry name" value="VWF_type-D"/>
</dbReference>
<dbReference type="Proteomes" id="UP001179181">
    <property type="component" value="Unassembled WGS sequence"/>
</dbReference>
<dbReference type="PANTHER" id="PTHR13802">
    <property type="entry name" value="MUCIN 4-RELATED"/>
    <property type="match status" value="1"/>
</dbReference>
<dbReference type="Pfam" id="PF00094">
    <property type="entry name" value="VWD"/>
    <property type="match status" value="1"/>
</dbReference>
<dbReference type="PANTHER" id="PTHR13802:SF59">
    <property type="entry name" value="SUSHI DOMAIN-CONTAINING PROTEIN 2"/>
    <property type="match status" value="1"/>
</dbReference>
<dbReference type="PROSITE" id="PS51257">
    <property type="entry name" value="PROKAR_LIPOPROTEIN"/>
    <property type="match status" value="1"/>
</dbReference>
<accession>A0ABX0UHB2</accession>
<comment type="caution">
    <text evidence="2">The sequence shown here is derived from an EMBL/GenBank/DDBJ whole genome shotgun (WGS) entry which is preliminary data.</text>
</comment>
<organism evidence="2 3">
    <name type="scientific">Dyadobacter arcticus</name>
    <dbReference type="NCBI Taxonomy" id="1078754"/>
    <lineage>
        <taxon>Bacteria</taxon>
        <taxon>Pseudomonadati</taxon>
        <taxon>Bacteroidota</taxon>
        <taxon>Cytophagia</taxon>
        <taxon>Cytophagales</taxon>
        <taxon>Spirosomataceae</taxon>
        <taxon>Dyadobacter</taxon>
    </lineage>
</organism>
<feature type="domain" description="VWFD" evidence="1">
    <location>
        <begin position="490"/>
        <end position="675"/>
    </location>
</feature>
<dbReference type="InterPro" id="IPR051495">
    <property type="entry name" value="Epithelial_Barrier/Signaling"/>
</dbReference>
<reference evidence="2 3" key="1">
    <citation type="submission" date="2020-03" db="EMBL/GenBank/DDBJ databases">
        <title>Genomic Encyclopedia of Type Strains, Phase IV (KMG-IV): sequencing the most valuable type-strain genomes for metagenomic binning, comparative biology and taxonomic classification.</title>
        <authorList>
            <person name="Goeker M."/>
        </authorList>
    </citation>
    <scope>NUCLEOTIDE SEQUENCE [LARGE SCALE GENOMIC DNA]</scope>
    <source>
        <strain evidence="2 3">DSM 102865</strain>
    </source>
</reference>
<dbReference type="RefSeq" id="WP_167268498.1">
    <property type="nucleotide sequence ID" value="NZ_JAASQJ010000001.1"/>
</dbReference>
<dbReference type="EMBL" id="JAASQJ010000001">
    <property type="protein sequence ID" value="NIJ52302.1"/>
    <property type="molecule type" value="Genomic_DNA"/>
</dbReference>
<evidence type="ECO:0000313" key="3">
    <source>
        <dbReference type="Proteomes" id="UP001179181"/>
    </source>
</evidence>
<evidence type="ECO:0000259" key="1">
    <source>
        <dbReference type="PROSITE" id="PS51233"/>
    </source>
</evidence>
<protein>
    <recommendedName>
        <fullName evidence="1">VWFD domain-containing protein</fullName>
    </recommendedName>
</protein>